<dbReference type="PANTHER" id="PTHR12049">
    <property type="entry name" value="PROTEIN ARGININE METHYLTRANSFERASE NDUFAF7, MITOCHONDRIAL"/>
    <property type="match status" value="1"/>
</dbReference>
<gene>
    <name evidence="3" type="ORF">DAI18_04825</name>
</gene>
<dbReference type="GO" id="GO:0035243">
    <property type="term" value="F:protein-arginine omega-N symmetric methyltransferase activity"/>
    <property type="evidence" value="ECO:0007669"/>
    <property type="project" value="TreeGrafter"/>
</dbReference>
<dbReference type="InterPro" id="IPR029063">
    <property type="entry name" value="SAM-dependent_MTases_sf"/>
</dbReference>
<dbReference type="OrthoDB" id="9794208at2"/>
<dbReference type="InterPro" id="IPR038375">
    <property type="entry name" value="NDUFAF7_sf"/>
</dbReference>
<dbReference type="AlphaFoldDB" id="A0A2S0P7W9"/>
<dbReference type="RefSeq" id="WP_028500401.1">
    <property type="nucleotide sequence ID" value="NZ_CP028519.1"/>
</dbReference>
<evidence type="ECO:0000313" key="3">
    <source>
        <dbReference type="EMBL" id="AVY93442.1"/>
    </source>
</evidence>
<dbReference type="Pfam" id="PF02636">
    <property type="entry name" value="Methyltransf_28"/>
    <property type="match status" value="1"/>
</dbReference>
<dbReference type="Proteomes" id="UP000244173">
    <property type="component" value="Chromosome"/>
</dbReference>
<keyword evidence="1 3" id="KW-0489">Methyltransferase</keyword>
<dbReference type="PANTHER" id="PTHR12049:SF7">
    <property type="entry name" value="PROTEIN ARGININE METHYLTRANSFERASE NDUFAF7, MITOCHONDRIAL"/>
    <property type="match status" value="1"/>
</dbReference>
<evidence type="ECO:0000313" key="4">
    <source>
        <dbReference type="Proteomes" id="UP000244173"/>
    </source>
</evidence>
<dbReference type="KEGG" id="maer:DAI18_04825"/>
<dbReference type="SUPFAM" id="SSF53335">
    <property type="entry name" value="S-adenosyl-L-methionine-dependent methyltransferases"/>
    <property type="match status" value="1"/>
</dbReference>
<name>A0A2S0P7W9_9NEIS</name>
<proteinExistence type="predicted"/>
<dbReference type="STRING" id="1122240.GCA_000620105_03628"/>
<accession>A0A2S0P7W9</accession>
<protein>
    <submittedName>
        <fullName evidence="3">SAM-dependent methyltransferase</fullName>
    </submittedName>
</protein>
<evidence type="ECO:0000256" key="2">
    <source>
        <dbReference type="ARBA" id="ARBA00022679"/>
    </source>
</evidence>
<keyword evidence="2 3" id="KW-0808">Transferase</keyword>
<keyword evidence="4" id="KW-1185">Reference proteome</keyword>
<evidence type="ECO:0000256" key="1">
    <source>
        <dbReference type="ARBA" id="ARBA00022603"/>
    </source>
</evidence>
<dbReference type="GO" id="GO:0032259">
    <property type="term" value="P:methylation"/>
    <property type="evidence" value="ECO:0007669"/>
    <property type="project" value="UniProtKB-KW"/>
</dbReference>
<sequence>MHTLPQPDRDAVAASAGLVRRIQQEIDLNGGWLPFSRYMDLALYAPGTGYYTGGSRKFGADGDFVTAPEISPFFAAALAQQIADLLPLTGGDLYEFGAGSGRLAADLLLALEADQALPQHYRIIEVSGELAARQRERIEQAAPHLLSRVEWLEALPARMDGVLIGNEVLDAMPCELIHWDAQGTPLQRGVIRAGDGFDWQDRPLADGEALARAEALAPGAEYLSELPLAASAFVRTLGERLERGAVLLLDYGFPESEFYHPQRRAGTLMCHYRHHTHPDPFSWPGLTDITCHVDFTAIAQAGLDAGLDLAGYTSQAMFLMNCGIAQLLGRLDPEDIANYLPQSTAVQKLLSPAEMGELFKVIGFSRGLDAGWRGFAVGDRRRNL</sequence>
<dbReference type="Gene3D" id="3.40.50.12710">
    <property type="match status" value="1"/>
</dbReference>
<dbReference type="EMBL" id="CP028519">
    <property type="protein sequence ID" value="AVY93442.1"/>
    <property type="molecule type" value="Genomic_DNA"/>
</dbReference>
<reference evidence="3 4" key="1">
    <citation type="submission" date="2018-04" db="EMBL/GenBank/DDBJ databases">
        <title>Denitrifier Microvirgula.</title>
        <authorList>
            <person name="Anderson E."/>
            <person name="Jang J."/>
            <person name="Ishii S."/>
        </authorList>
    </citation>
    <scope>NUCLEOTIDE SEQUENCE [LARGE SCALE GENOMIC DNA]</scope>
    <source>
        <strain evidence="3 4">BE2.4</strain>
    </source>
</reference>
<organism evidence="3 4">
    <name type="scientific">Microvirgula aerodenitrificans</name>
    <dbReference type="NCBI Taxonomy" id="57480"/>
    <lineage>
        <taxon>Bacteria</taxon>
        <taxon>Pseudomonadati</taxon>
        <taxon>Pseudomonadota</taxon>
        <taxon>Betaproteobacteria</taxon>
        <taxon>Neisseriales</taxon>
        <taxon>Aquaspirillaceae</taxon>
        <taxon>Microvirgula</taxon>
    </lineage>
</organism>
<dbReference type="InterPro" id="IPR003788">
    <property type="entry name" value="NDUFAF7"/>
</dbReference>